<dbReference type="CDD" id="cd03784">
    <property type="entry name" value="GT1_Gtf-like"/>
    <property type="match status" value="1"/>
</dbReference>
<dbReference type="Gene3D" id="3.40.50.2000">
    <property type="entry name" value="Glycogen Phosphorylase B"/>
    <property type="match status" value="2"/>
</dbReference>
<dbReference type="SUPFAM" id="SSF53756">
    <property type="entry name" value="UDP-Glycosyltransferase/glycogen phosphorylase"/>
    <property type="match status" value="1"/>
</dbReference>
<keyword evidence="2" id="KW-0328">Glycosyltransferase</keyword>
<dbReference type="InterPro" id="IPR048284">
    <property type="entry name" value="EryCIII-like_N"/>
</dbReference>
<evidence type="ECO:0000313" key="7">
    <source>
        <dbReference type="Proteomes" id="UP001432168"/>
    </source>
</evidence>
<keyword evidence="3" id="KW-0808">Transferase</keyword>
<sequence length="377" mass="38920">MAAPGSGLFLPTVPVAWALRAAGHEVLVANNAQAARTLVAAGLPAVDVCPGRDVFAEFLEASRAIHLTPPGEPRPRRGGLGLFGEEMAEGLLALARDFRPDLVLSTLEQGAGPLVAASLGVPLVEQSVRLAWAGGDEQAVGYRKSIAAYLEPTRVALRVAEPAVATAVIDIRPPSMGGRDSATEWPMRYVPYNESRLLPEWLLSAPARPRVCLTLGSVLPLSGELGELSAFLDRCGDLDLEVVLAMGEEHAAALGPVPGNVRVAGWVPLSALLPSCSAIVHHGGAGTSLTALVHGVPQLVLPRMADQPANAAVVAARGAGLSLAPEETNAASVEAALLRLLRETGPARVAGEVRAEIAAQPSPADLVVRLASLAGRA</sequence>
<feature type="domain" description="Erythromycin biosynthesis protein CIII-like C-terminal" evidence="4">
    <location>
        <begin position="231"/>
        <end position="372"/>
    </location>
</feature>
<evidence type="ECO:0000256" key="1">
    <source>
        <dbReference type="ARBA" id="ARBA00006962"/>
    </source>
</evidence>
<organism evidence="6 7">
    <name type="scientific">Streptomyces pseudovenezuelae</name>
    <dbReference type="NCBI Taxonomy" id="67350"/>
    <lineage>
        <taxon>Bacteria</taxon>
        <taxon>Bacillati</taxon>
        <taxon>Actinomycetota</taxon>
        <taxon>Actinomycetes</taxon>
        <taxon>Kitasatosporales</taxon>
        <taxon>Streptomycetaceae</taxon>
        <taxon>Streptomyces</taxon>
        <taxon>Streptomyces aurantiacus group</taxon>
    </lineage>
</organism>
<evidence type="ECO:0000259" key="5">
    <source>
        <dbReference type="Pfam" id="PF21036"/>
    </source>
</evidence>
<dbReference type="Pfam" id="PF21036">
    <property type="entry name" value="EryCIII-like_N"/>
    <property type="match status" value="1"/>
</dbReference>
<dbReference type="RefSeq" id="WP_329260337.1">
    <property type="nucleotide sequence ID" value="NZ_CP109011.1"/>
</dbReference>
<accession>A0ABZ1WR51</accession>
<dbReference type="InterPro" id="IPR010610">
    <property type="entry name" value="EryCIII-like_C"/>
</dbReference>
<dbReference type="InterPro" id="IPR050426">
    <property type="entry name" value="Glycosyltransferase_28"/>
</dbReference>
<name>A0ABZ1WR51_9ACTN</name>
<proteinExistence type="inferred from homology"/>
<evidence type="ECO:0000313" key="6">
    <source>
        <dbReference type="EMBL" id="WUT42021.1"/>
    </source>
</evidence>
<dbReference type="Pfam" id="PF06722">
    <property type="entry name" value="EryCIII-like_C"/>
    <property type="match status" value="1"/>
</dbReference>
<dbReference type="InterPro" id="IPR002213">
    <property type="entry name" value="UDP_glucos_trans"/>
</dbReference>
<feature type="domain" description="Erythromycin biosynthesis protein CIII-like N-terminal" evidence="5">
    <location>
        <begin position="17"/>
        <end position="216"/>
    </location>
</feature>
<dbReference type="PANTHER" id="PTHR48050:SF13">
    <property type="entry name" value="STEROL 3-BETA-GLUCOSYLTRANSFERASE UGT80A2"/>
    <property type="match status" value="1"/>
</dbReference>
<evidence type="ECO:0000256" key="3">
    <source>
        <dbReference type="ARBA" id="ARBA00022679"/>
    </source>
</evidence>
<dbReference type="PANTHER" id="PTHR48050">
    <property type="entry name" value="STEROL 3-BETA-GLUCOSYLTRANSFERASE"/>
    <property type="match status" value="1"/>
</dbReference>
<evidence type="ECO:0000256" key="2">
    <source>
        <dbReference type="ARBA" id="ARBA00022676"/>
    </source>
</evidence>
<gene>
    <name evidence="6" type="ORF">OG929_06935</name>
</gene>
<dbReference type="EMBL" id="CP109011">
    <property type="protein sequence ID" value="WUT42021.1"/>
    <property type="molecule type" value="Genomic_DNA"/>
</dbReference>
<protein>
    <submittedName>
        <fullName evidence="6">DUF1205 domain-containing protein</fullName>
    </submittedName>
</protein>
<reference evidence="6" key="1">
    <citation type="submission" date="2022-10" db="EMBL/GenBank/DDBJ databases">
        <title>The complete genomes of actinobacterial strains from the NBC collection.</title>
        <authorList>
            <person name="Joergensen T.S."/>
            <person name="Alvarez Arevalo M."/>
            <person name="Sterndorff E.B."/>
            <person name="Faurdal D."/>
            <person name="Vuksanovic O."/>
            <person name="Mourched A.-S."/>
            <person name="Charusanti P."/>
            <person name="Shaw S."/>
            <person name="Blin K."/>
            <person name="Weber T."/>
        </authorList>
    </citation>
    <scope>NUCLEOTIDE SEQUENCE</scope>
    <source>
        <strain evidence="6">NBC_00686</strain>
    </source>
</reference>
<dbReference type="Proteomes" id="UP001432168">
    <property type="component" value="Chromosome"/>
</dbReference>
<evidence type="ECO:0000259" key="4">
    <source>
        <dbReference type="Pfam" id="PF06722"/>
    </source>
</evidence>
<comment type="similarity">
    <text evidence="1">Belongs to the glycosyltransferase 28 family.</text>
</comment>
<keyword evidence="7" id="KW-1185">Reference proteome</keyword>